<sequence>MLVLIAILSSLVLVNVLLLKFSCNEPKRPEQSAPLNKTVKIVRLEPKFSENQIGNTEDKKLKVSSK</sequence>
<dbReference type="RefSeq" id="WP_166399535.1">
    <property type="nucleotide sequence ID" value="NZ_JAANAS010000034.1"/>
</dbReference>
<comment type="caution">
    <text evidence="1">The sequence shown here is derived from an EMBL/GenBank/DDBJ whole genome shotgun (WGS) entry which is preliminary data.</text>
</comment>
<accession>A0A967E1Z2</accession>
<organism evidence="1 2">
    <name type="scientific">Psychroflexus maritimus</name>
    <dbReference type="NCBI Taxonomy" id="2714865"/>
    <lineage>
        <taxon>Bacteria</taxon>
        <taxon>Pseudomonadati</taxon>
        <taxon>Bacteroidota</taxon>
        <taxon>Flavobacteriia</taxon>
        <taxon>Flavobacteriales</taxon>
        <taxon>Flavobacteriaceae</taxon>
        <taxon>Psychroflexus</taxon>
    </lineage>
</organism>
<name>A0A967E1Z2_9FLAO</name>
<protein>
    <submittedName>
        <fullName evidence="1">Uncharacterized protein</fullName>
    </submittedName>
</protein>
<dbReference type="EMBL" id="JAANAS010000034">
    <property type="protein sequence ID" value="NGZ89269.1"/>
    <property type="molecule type" value="Genomic_DNA"/>
</dbReference>
<dbReference type="Proteomes" id="UP000643701">
    <property type="component" value="Unassembled WGS sequence"/>
</dbReference>
<proteinExistence type="predicted"/>
<keyword evidence="2" id="KW-1185">Reference proteome</keyword>
<evidence type="ECO:0000313" key="2">
    <source>
        <dbReference type="Proteomes" id="UP000643701"/>
    </source>
</evidence>
<dbReference type="AlphaFoldDB" id="A0A967E1Z2"/>
<reference evidence="1" key="1">
    <citation type="submission" date="2020-03" db="EMBL/GenBank/DDBJ databases">
        <title>Psychroflexus Maritimus sp. nov., isolate from marine sediment.</title>
        <authorList>
            <person name="Zhong Y.-L."/>
        </authorList>
    </citation>
    <scope>NUCLEOTIDE SEQUENCE</scope>
    <source>
        <strain evidence="1">C1</strain>
    </source>
</reference>
<evidence type="ECO:0000313" key="1">
    <source>
        <dbReference type="EMBL" id="NGZ89269.1"/>
    </source>
</evidence>
<gene>
    <name evidence="1" type="ORF">G7034_03280</name>
</gene>